<dbReference type="KEGG" id="aja:AJAP_25560"/>
<dbReference type="GO" id="GO:0006310">
    <property type="term" value="P:DNA recombination"/>
    <property type="evidence" value="ECO:0007669"/>
    <property type="project" value="InterPro"/>
</dbReference>
<dbReference type="InterPro" id="IPR050191">
    <property type="entry name" value="ATP-dep_DNA_ligase"/>
</dbReference>
<evidence type="ECO:0000313" key="7">
    <source>
        <dbReference type="Proteomes" id="UP000028492"/>
    </source>
</evidence>
<dbReference type="InterPro" id="IPR012340">
    <property type="entry name" value="NA-bd_OB-fold"/>
</dbReference>
<dbReference type="CDD" id="cd07970">
    <property type="entry name" value="OBF_DNA_ligase_LigC"/>
    <property type="match status" value="1"/>
</dbReference>
<dbReference type="Pfam" id="PF01068">
    <property type="entry name" value="DNA_ligase_A_M"/>
    <property type="match status" value="1"/>
</dbReference>
<dbReference type="SUPFAM" id="SSF50249">
    <property type="entry name" value="Nucleic acid-binding proteins"/>
    <property type="match status" value="1"/>
</dbReference>
<dbReference type="NCBIfam" id="NF006078">
    <property type="entry name" value="PRK08224.1"/>
    <property type="match status" value="1"/>
</dbReference>
<dbReference type="PROSITE" id="PS50160">
    <property type="entry name" value="DNA_LIGASE_A3"/>
    <property type="match status" value="1"/>
</dbReference>
<evidence type="ECO:0000256" key="2">
    <source>
        <dbReference type="ARBA" id="ARBA00012727"/>
    </source>
</evidence>
<dbReference type="GO" id="GO:0005524">
    <property type="term" value="F:ATP binding"/>
    <property type="evidence" value="ECO:0007669"/>
    <property type="project" value="InterPro"/>
</dbReference>
<comment type="similarity">
    <text evidence="1">Belongs to the ATP-dependent DNA ligase family.</text>
</comment>
<dbReference type="Proteomes" id="UP000028492">
    <property type="component" value="Chromosome"/>
</dbReference>
<protein>
    <recommendedName>
        <fullName evidence="2">DNA ligase (ATP)</fullName>
        <ecNumber evidence="2">6.5.1.1</ecNumber>
    </recommendedName>
</protein>
<dbReference type="EC" id="6.5.1.1" evidence="2"/>
<feature type="domain" description="ATP-dependent DNA ligase family profile" evidence="5">
    <location>
        <begin position="119"/>
        <end position="232"/>
    </location>
</feature>
<dbReference type="PANTHER" id="PTHR45674">
    <property type="entry name" value="DNA LIGASE 1/3 FAMILY MEMBER"/>
    <property type="match status" value="1"/>
</dbReference>
<dbReference type="AlphaFoldDB" id="A0A075UZX1"/>
<name>A0A075UZX1_9PSEU</name>
<dbReference type="CDD" id="cd07905">
    <property type="entry name" value="Adenylation_DNA_ligase_LigC"/>
    <property type="match status" value="1"/>
</dbReference>
<dbReference type="InterPro" id="IPR044117">
    <property type="entry name" value="OBF_LigC-like"/>
</dbReference>
<dbReference type="InterPro" id="IPR012309">
    <property type="entry name" value="DNA_ligase_ATP-dep_C"/>
</dbReference>
<dbReference type="InterPro" id="IPR012310">
    <property type="entry name" value="DNA_ligase_ATP-dep_cent"/>
</dbReference>
<gene>
    <name evidence="6" type="ORF">AJAP_25560</name>
</gene>
<evidence type="ECO:0000313" key="6">
    <source>
        <dbReference type="EMBL" id="AIG77959.1"/>
    </source>
</evidence>
<proteinExistence type="inferred from homology"/>
<dbReference type="STRING" id="208439.AJAP_25560"/>
<dbReference type="GO" id="GO:0006281">
    <property type="term" value="P:DNA repair"/>
    <property type="evidence" value="ECO:0007669"/>
    <property type="project" value="InterPro"/>
</dbReference>
<dbReference type="InterPro" id="IPR044119">
    <property type="entry name" value="Adenylation_LigC-like"/>
</dbReference>
<evidence type="ECO:0000259" key="5">
    <source>
        <dbReference type="PROSITE" id="PS50160"/>
    </source>
</evidence>
<dbReference type="Pfam" id="PF04679">
    <property type="entry name" value="DNA_ligase_A_C"/>
    <property type="match status" value="1"/>
</dbReference>
<dbReference type="SUPFAM" id="SSF56091">
    <property type="entry name" value="DNA ligase/mRNA capping enzyme, catalytic domain"/>
    <property type="match status" value="1"/>
</dbReference>
<comment type="catalytic activity">
    <reaction evidence="4">
        <text>ATP + (deoxyribonucleotide)n-3'-hydroxyl + 5'-phospho-(deoxyribonucleotide)m = (deoxyribonucleotide)n+m + AMP + diphosphate.</text>
        <dbReference type="EC" id="6.5.1.1"/>
    </reaction>
</comment>
<dbReference type="EMBL" id="CP008953">
    <property type="protein sequence ID" value="AIG77959.1"/>
    <property type="molecule type" value="Genomic_DNA"/>
</dbReference>
<dbReference type="GO" id="GO:0003910">
    <property type="term" value="F:DNA ligase (ATP) activity"/>
    <property type="evidence" value="ECO:0007669"/>
    <property type="project" value="UniProtKB-EC"/>
</dbReference>
<dbReference type="eggNOG" id="COG1793">
    <property type="taxonomic scope" value="Bacteria"/>
</dbReference>
<reference evidence="6 7" key="1">
    <citation type="journal article" date="2014" name="J. Biotechnol.">
        <title>Complete genome sequence of the actinobacterium Amycolatopsis japonica MG417-CF17(T) (=DSM 44213T) producing (S,S)-N,N'-ethylenediaminedisuccinic acid.</title>
        <authorList>
            <person name="Stegmann E."/>
            <person name="Albersmeier A."/>
            <person name="Spohn M."/>
            <person name="Gert H."/>
            <person name="Weber T."/>
            <person name="Wohlleben W."/>
            <person name="Kalinowski J."/>
            <person name="Ruckert C."/>
        </authorList>
    </citation>
    <scope>NUCLEOTIDE SEQUENCE [LARGE SCALE GENOMIC DNA]</scope>
    <source>
        <strain evidence="7">MG417-CF17 (DSM 44213)</strain>
    </source>
</reference>
<evidence type="ECO:0000256" key="4">
    <source>
        <dbReference type="ARBA" id="ARBA00034003"/>
    </source>
</evidence>
<organism evidence="6 7">
    <name type="scientific">Amycolatopsis japonica</name>
    <dbReference type="NCBI Taxonomy" id="208439"/>
    <lineage>
        <taxon>Bacteria</taxon>
        <taxon>Bacillati</taxon>
        <taxon>Actinomycetota</taxon>
        <taxon>Actinomycetes</taxon>
        <taxon>Pseudonocardiales</taxon>
        <taxon>Pseudonocardiaceae</taxon>
        <taxon>Amycolatopsis</taxon>
        <taxon>Amycolatopsis japonica group</taxon>
    </lineage>
</organism>
<sequence length="362" mass="40763">MAVMSLPLTSPIKPMLAKPAKAIPDSGGLLFEPKWDGYRCLVFRDGDELTLQSRSEKPLNRYFPEVVERLKATLPERIVLDGELVVARDGKLDFDALTDRVHPAESRIKLLAEQTPAEFVAFDLLALGDESFLDEPTSKRRERLEKLASDGIHLTPATADPAVARHWFELFEGAGLDGVIGKPLDEPYTPGKRVFLKYKHSRTADCVLAGLRWHVDGEPGELVGSFLLGLYDENGVLHHPGVVGSFPVARRRELAEELAPLITDGADHPWLGDNVRKHQRIPGGITRWKSKEAPWVPLKLERVVEVGYEHTEGGYPSRFRHTAQFKRWRPDREPDSCTYAQLEEVARYDLDAVLRGEVKRTR</sequence>
<evidence type="ECO:0000256" key="3">
    <source>
        <dbReference type="ARBA" id="ARBA00022598"/>
    </source>
</evidence>
<dbReference type="HOGENOM" id="CLU_008325_4_1_11"/>
<accession>A0A075UZX1</accession>
<keyword evidence="3" id="KW-0436">Ligase</keyword>
<evidence type="ECO:0000256" key="1">
    <source>
        <dbReference type="ARBA" id="ARBA00007572"/>
    </source>
</evidence>
<keyword evidence="7" id="KW-1185">Reference proteome</keyword>
<dbReference type="PANTHER" id="PTHR45674:SF4">
    <property type="entry name" value="DNA LIGASE 1"/>
    <property type="match status" value="1"/>
</dbReference>
<dbReference type="Gene3D" id="2.40.50.140">
    <property type="entry name" value="Nucleic acid-binding proteins"/>
    <property type="match status" value="1"/>
</dbReference>
<dbReference type="Gene3D" id="3.30.470.30">
    <property type="entry name" value="DNA ligase/mRNA capping enzyme"/>
    <property type="match status" value="1"/>
</dbReference>